<protein>
    <submittedName>
        <fullName evidence="1">Uncharacterized protein</fullName>
    </submittedName>
</protein>
<proteinExistence type="predicted"/>
<dbReference type="AlphaFoldDB" id="C6LJ12"/>
<reference evidence="1" key="1">
    <citation type="submission" date="2009-07" db="EMBL/GenBank/DDBJ databases">
        <authorList>
            <person name="Weinstock G."/>
            <person name="Sodergren E."/>
            <person name="Clifton S."/>
            <person name="Fulton L."/>
            <person name="Fulton B."/>
            <person name="Courtney L."/>
            <person name="Fronick C."/>
            <person name="Harrison M."/>
            <person name="Strong C."/>
            <person name="Farmer C."/>
            <person name="Delahaunty K."/>
            <person name="Markovic C."/>
            <person name="Hall O."/>
            <person name="Minx P."/>
            <person name="Tomlinson C."/>
            <person name="Mitreva M."/>
            <person name="Nelson J."/>
            <person name="Hou S."/>
            <person name="Wollam A."/>
            <person name="Pepin K.H."/>
            <person name="Johnson M."/>
            <person name="Bhonagiri V."/>
            <person name="Nash W.E."/>
            <person name="Warren W."/>
            <person name="Chinwalla A."/>
            <person name="Mardis E.R."/>
            <person name="Wilson R.K."/>
        </authorList>
    </citation>
    <scope>NUCLEOTIDE SEQUENCE [LARGE SCALE GENOMIC DNA]</scope>
    <source>
        <strain evidence="1">DSM 14469</strain>
    </source>
</reference>
<comment type="caution">
    <text evidence="1">The sequence shown here is derived from an EMBL/GenBank/DDBJ whole genome shotgun (WGS) entry which is preliminary data.</text>
</comment>
<dbReference type="Proteomes" id="UP000005561">
    <property type="component" value="Unassembled WGS sequence"/>
</dbReference>
<dbReference type="EMBL" id="ACCL02000019">
    <property type="protein sequence ID" value="EET59332.1"/>
    <property type="molecule type" value="Genomic_DNA"/>
</dbReference>
<evidence type="ECO:0000313" key="1">
    <source>
        <dbReference type="EMBL" id="EET59332.1"/>
    </source>
</evidence>
<name>C6LJ12_9FIRM</name>
<gene>
    <name evidence="1" type="ORF">BRYFOR_08646</name>
</gene>
<dbReference type="STRING" id="168384.SAMN05660368_00795"/>
<evidence type="ECO:0000313" key="2">
    <source>
        <dbReference type="Proteomes" id="UP000005561"/>
    </source>
</evidence>
<organism evidence="1 2">
    <name type="scientific">Marvinbryantia formatexigens DSM 14469</name>
    <dbReference type="NCBI Taxonomy" id="478749"/>
    <lineage>
        <taxon>Bacteria</taxon>
        <taxon>Bacillati</taxon>
        <taxon>Bacillota</taxon>
        <taxon>Clostridia</taxon>
        <taxon>Lachnospirales</taxon>
        <taxon>Lachnospiraceae</taxon>
        <taxon>Marvinbryantia</taxon>
    </lineage>
</organism>
<accession>C6LJ12</accession>
<keyword evidence="2" id="KW-1185">Reference proteome</keyword>
<sequence length="45" mass="5420">MNQRGFNDYIKNMGLGNYPPLIYILQRMNKSMRINYLLEQIITIQ</sequence>